<feature type="compositionally biased region" description="Basic and acidic residues" evidence="1">
    <location>
        <begin position="443"/>
        <end position="463"/>
    </location>
</feature>
<dbReference type="Proteomes" id="UP000594364">
    <property type="component" value="Chromosome 4"/>
</dbReference>
<keyword evidence="3" id="KW-1185">Reference proteome</keyword>
<feature type="region of interest" description="Disordered" evidence="1">
    <location>
        <begin position="296"/>
        <end position="327"/>
    </location>
</feature>
<reference evidence="2 3" key="1">
    <citation type="journal article" date="2018" name="PLoS Genet.">
        <title>Repeat elements organise 3D genome structure and mediate transcription in the filamentous fungus Epichloe festucae.</title>
        <authorList>
            <person name="Winter D.J."/>
            <person name="Ganley A.R.D."/>
            <person name="Young C.A."/>
            <person name="Liachko I."/>
            <person name="Schardl C.L."/>
            <person name="Dupont P.Y."/>
            <person name="Berry D."/>
            <person name="Ram A."/>
            <person name="Scott B."/>
            <person name="Cox M.P."/>
        </authorList>
    </citation>
    <scope>NUCLEOTIDE SEQUENCE [LARGE SCALE GENOMIC DNA]</scope>
    <source>
        <strain evidence="2 3">Fl1</strain>
    </source>
</reference>
<proteinExistence type="predicted"/>
<evidence type="ECO:0008006" key="4">
    <source>
        <dbReference type="Google" id="ProtNLM"/>
    </source>
</evidence>
<gene>
    <name evidence="2" type="ORF">C2857_004163</name>
</gene>
<feature type="compositionally biased region" description="Low complexity" evidence="1">
    <location>
        <begin position="135"/>
        <end position="147"/>
    </location>
</feature>
<feature type="compositionally biased region" description="Polar residues" evidence="1">
    <location>
        <begin position="388"/>
        <end position="397"/>
    </location>
</feature>
<organism evidence="2 3">
    <name type="scientific">Epichloe festucae (strain Fl1)</name>
    <dbReference type="NCBI Taxonomy" id="877507"/>
    <lineage>
        <taxon>Eukaryota</taxon>
        <taxon>Fungi</taxon>
        <taxon>Dikarya</taxon>
        <taxon>Ascomycota</taxon>
        <taxon>Pezizomycotina</taxon>
        <taxon>Sordariomycetes</taxon>
        <taxon>Hypocreomycetidae</taxon>
        <taxon>Hypocreales</taxon>
        <taxon>Clavicipitaceae</taxon>
        <taxon>Epichloe</taxon>
    </lineage>
</organism>
<feature type="region of interest" description="Disordered" evidence="1">
    <location>
        <begin position="135"/>
        <end position="180"/>
    </location>
</feature>
<protein>
    <recommendedName>
        <fullName evidence="4">Glucan 4-alpha-glucosidase</fullName>
    </recommendedName>
</protein>
<sequence>MSKRPRLSLQIKTACNPPSKGLRGQPVNPSDPTTFNTMSNIYATAIERSSASQSEPITAINTLRDFSLQSPVEKADLRPRVVTPFAPNYPETPLTAQPISPQQSMDFVYPSTMTATPPLSAGAVEKTSQVFTFSSAETSSAETSSLRSCRRSCRSTNSPLDDRTPRRRRAAFPSSGLLGHMPYTHPRSLHSILRNSPLPPRTAIPPPSPGRQSLRLREKAAKRVEYDSPLEEEITTFKYTRSHIELLAEDGSPLSPANALSVAEPERILDKALLEFTAREIQDGGQTPGPFEGMRRGMAGLGDASPISPNPSASTNRKRKRTEKKRQWVWTIGQEENDEHVGGGGGGAIAAIRVQAADKAKTPQRQHALAIETTMPSAVDCEDLPTPSVESSSSFTDLSEVEMSDSCSIVSSDDHPGRCLSVPLDTETGAKTPTAPNKGVYGEQRKRDTPIPELAERGDDPDPPRTAPTCA</sequence>
<evidence type="ECO:0000256" key="1">
    <source>
        <dbReference type="SAM" id="MobiDB-lite"/>
    </source>
</evidence>
<evidence type="ECO:0000313" key="2">
    <source>
        <dbReference type="EMBL" id="QPH05996.1"/>
    </source>
</evidence>
<dbReference type="EMBL" id="CP031388">
    <property type="protein sequence ID" value="QPH05996.1"/>
    <property type="molecule type" value="Genomic_DNA"/>
</dbReference>
<feature type="region of interest" description="Disordered" evidence="1">
    <location>
        <begin position="1"/>
        <end position="33"/>
    </location>
</feature>
<dbReference type="OrthoDB" id="5206740at2759"/>
<evidence type="ECO:0000313" key="3">
    <source>
        <dbReference type="Proteomes" id="UP000594364"/>
    </source>
</evidence>
<accession>A0A7S9PWZ7</accession>
<dbReference type="AlphaFoldDB" id="A0A7S9PWZ7"/>
<name>A0A7S9PWZ7_EPIFF</name>
<feature type="region of interest" description="Disordered" evidence="1">
    <location>
        <begin position="376"/>
        <end position="471"/>
    </location>
</feature>